<evidence type="ECO:0000313" key="8">
    <source>
        <dbReference type="EMBL" id="ARN73117.1"/>
    </source>
</evidence>
<feature type="transmembrane region" description="Helical" evidence="6">
    <location>
        <begin position="103"/>
        <end position="122"/>
    </location>
</feature>
<feature type="transmembrane region" description="Helical" evidence="6">
    <location>
        <begin position="143"/>
        <end position="171"/>
    </location>
</feature>
<evidence type="ECO:0000256" key="6">
    <source>
        <dbReference type="SAM" id="Phobius"/>
    </source>
</evidence>
<dbReference type="EMBL" id="CP019343">
    <property type="protein sequence ID" value="ARN73117.1"/>
    <property type="molecule type" value="Genomic_DNA"/>
</dbReference>
<feature type="transmembrane region" description="Helical" evidence="6">
    <location>
        <begin position="62"/>
        <end position="83"/>
    </location>
</feature>
<dbReference type="KEGG" id="osg:BST96_02745"/>
<feature type="transmembrane region" description="Helical" evidence="6">
    <location>
        <begin position="348"/>
        <end position="376"/>
    </location>
</feature>
<evidence type="ECO:0000256" key="1">
    <source>
        <dbReference type="ARBA" id="ARBA00004651"/>
    </source>
</evidence>
<feature type="transmembrane region" description="Helical" evidence="6">
    <location>
        <begin position="299"/>
        <end position="320"/>
    </location>
</feature>
<accession>A0A1X9NDU0</accession>
<dbReference type="OrthoDB" id="9762978at2"/>
<keyword evidence="4 6" id="KW-1133">Transmembrane helix</keyword>
<protein>
    <submittedName>
        <fullName evidence="8">Sodium:proton antiporter</fullName>
    </submittedName>
</protein>
<dbReference type="STRING" id="716816.BST96_02745"/>
<feature type="transmembrane region" description="Helical" evidence="6">
    <location>
        <begin position="30"/>
        <end position="50"/>
    </location>
</feature>
<feature type="domain" description="Na+/H+ antiporter NhaC-like C-terminal" evidence="7">
    <location>
        <begin position="184"/>
        <end position="445"/>
    </location>
</feature>
<dbReference type="PANTHER" id="PTHR43478:SF1">
    <property type="entry name" value="NA+_H+ ANTIPORTER NHAC-LIKE C-TERMINAL DOMAIN-CONTAINING PROTEIN"/>
    <property type="match status" value="1"/>
</dbReference>
<reference evidence="8 9" key="1">
    <citation type="submission" date="2016-11" db="EMBL/GenBank/DDBJ databases">
        <title>Trade-off between light-utilization and light-protection in marine flavobacteria.</title>
        <authorList>
            <person name="Kumagai Y."/>
        </authorList>
    </citation>
    <scope>NUCLEOTIDE SEQUENCE [LARGE SCALE GENOMIC DNA]</scope>
    <source>
        <strain evidence="8 9">NBRC 107125</strain>
    </source>
</reference>
<organism evidence="8 9">
    <name type="scientific">Oceanicoccus sagamiensis</name>
    <dbReference type="NCBI Taxonomy" id="716816"/>
    <lineage>
        <taxon>Bacteria</taxon>
        <taxon>Pseudomonadati</taxon>
        <taxon>Pseudomonadota</taxon>
        <taxon>Gammaproteobacteria</taxon>
        <taxon>Cellvibrionales</taxon>
        <taxon>Spongiibacteraceae</taxon>
        <taxon>Oceanicoccus</taxon>
    </lineage>
</organism>
<dbReference type="Proteomes" id="UP000193450">
    <property type="component" value="Chromosome"/>
</dbReference>
<feature type="transmembrane region" description="Helical" evidence="6">
    <location>
        <begin position="272"/>
        <end position="292"/>
    </location>
</feature>
<dbReference type="Pfam" id="PF03553">
    <property type="entry name" value="Na_H_antiporter"/>
    <property type="match status" value="1"/>
</dbReference>
<dbReference type="AlphaFoldDB" id="A0A1X9NDU0"/>
<sequence>MLADPNGLSLLPAGVTIVTAILSRRPIESLLAGVFAGLLLLEPTTALANFSSILLEVMMDETIAWVIIVCGLMGSLIALLMRVGAADAFSQVIASKAKDRHSALLYTWLLGLVIFIDDYLNALAVGSAMRKVTDKFRVSREMLAYVVDTTAAPICLLIPVSTWAVFFAGILETSDVAAPGEGIALYVSSIPYMLYPLIAVLMVPLVATGRIPALGMMKSAEEKTALNDNQPHPDELAEAVSEHAGRVRVYHFLLPLAALIGFSLWYDLDVQIGVLMAVVVTIVLFGLQRLMAWTEMFDAVLEGIKIMVPALSIVVIAFMFKEINDQLGLATFVINNVTPYMTPTLLPLVVFITMSIISFATGSSWGVFAIAIPVILPLADSVGVSTPLAIGALMSASAFGSHACLYSDATVLAAQGSGCGVMQHALTQLPYALIAAVLAGIGLTIIAAT</sequence>
<evidence type="ECO:0000256" key="5">
    <source>
        <dbReference type="ARBA" id="ARBA00023136"/>
    </source>
</evidence>
<evidence type="ECO:0000256" key="4">
    <source>
        <dbReference type="ARBA" id="ARBA00022989"/>
    </source>
</evidence>
<feature type="transmembrane region" description="Helical" evidence="6">
    <location>
        <begin position="388"/>
        <end position="409"/>
    </location>
</feature>
<evidence type="ECO:0000313" key="9">
    <source>
        <dbReference type="Proteomes" id="UP000193450"/>
    </source>
</evidence>
<dbReference type="InterPro" id="IPR018461">
    <property type="entry name" value="Na/H_Antiport_NhaC-like_C"/>
</dbReference>
<feature type="transmembrane region" description="Helical" evidence="6">
    <location>
        <begin position="429"/>
        <end position="448"/>
    </location>
</feature>
<feature type="transmembrane region" description="Helical" evidence="6">
    <location>
        <begin position="249"/>
        <end position="266"/>
    </location>
</feature>
<evidence type="ECO:0000259" key="7">
    <source>
        <dbReference type="Pfam" id="PF03553"/>
    </source>
</evidence>
<keyword evidence="5 6" id="KW-0472">Membrane</keyword>
<comment type="subcellular location">
    <subcellularLocation>
        <location evidence="1">Cell membrane</location>
        <topology evidence="1">Multi-pass membrane protein</topology>
    </subcellularLocation>
</comment>
<evidence type="ECO:0000256" key="3">
    <source>
        <dbReference type="ARBA" id="ARBA00022692"/>
    </source>
</evidence>
<keyword evidence="3 6" id="KW-0812">Transmembrane</keyword>
<feature type="transmembrane region" description="Helical" evidence="6">
    <location>
        <begin position="183"/>
        <end position="207"/>
    </location>
</feature>
<dbReference type="PANTHER" id="PTHR43478">
    <property type="entry name" value="NA+/H+ ANTIPORTER-RELATED"/>
    <property type="match status" value="1"/>
</dbReference>
<dbReference type="GO" id="GO:0005886">
    <property type="term" value="C:plasma membrane"/>
    <property type="evidence" value="ECO:0007669"/>
    <property type="project" value="UniProtKB-SubCell"/>
</dbReference>
<keyword evidence="2" id="KW-1003">Cell membrane</keyword>
<proteinExistence type="predicted"/>
<gene>
    <name evidence="8" type="ORF">BST96_02745</name>
</gene>
<name>A0A1X9NDU0_9GAMM</name>
<dbReference type="RefSeq" id="WP_085757215.1">
    <property type="nucleotide sequence ID" value="NZ_CP019343.1"/>
</dbReference>
<evidence type="ECO:0000256" key="2">
    <source>
        <dbReference type="ARBA" id="ARBA00022475"/>
    </source>
</evidence>
<keyword evidence="9" id="KW-1185">Reference proteome</keyword>